<dbReference type="InterPro" id="IPR029062">
    <property type="entry name" value="Class_I_gatase-like"/>
</dbReference>
<keyword evidence="6" id="KW-0482">Metalloprotease</keyword>
<feature type="region of interest" description="Disordered" evidence="8">
    <location>
        <begin position="14"/>
        <end position="39"/>
    </location>
</feature>
<dbReference type="PANTHER" id="PTHR11705:SF143">
    <property type="entry name" value="SLL0236 PROTEIN"/>
    <property type="match status" value="1"/>
</dbReference>
<feature type="domain" description="Peptidase M14" evidence="9">
    <location>
        <begin position="68"/>
        <end position="325"/>
    </location>
</feature>
<evidence type="ECO:0000313" key="10">
    <source>
        <dbReference type="EMBL" id="NML18364.1"/>
    </source>
</evidence>
<protein>
    <recommendedName>
        <fullName evidence="9">Peptidase M14 domain-containing protein</fullName>
    </recommendedName>
</protein>
<dbReference type="SUPFAM" id="SSF53187">
    <property type="entry name" value="Zn-dependent exopeptidases"/>
    <property type="match status" value="1"/>
</dbReference>
<feature type="compositionally biased region" description="Low complexity" evidence="8">
    <location>
        <begin position="18"/>
        <end position="38"/>
    </location>
</feature>
<evidence type="ECO:0000313" key="11">
    <source>
        <dbReference type="Proteomes" id="UP000574067"/>
    </source>
</evidence>
<dbReference type="GO" id="GO:0005615">
    <property type="term" value="C:extracellular space"/>
    <property type="evidence" value="ECO:0007669"/>
    <property type="project" value="TreeGrafter"/>
</dbReference>
<comment type="cofactor">
    <cofactor evidence="1">
        <name>Zn(2+)</name>
        <dbReference type="ChEBI" id="CHEBI:29105"/>
    </cofactor>
</comment>
<evidence type="ECO:0000256" key="1">
    <source>
        <dbReference type="ARBA" id="ARBA00001947"/>
    </source>
</evidence>
<dbReference type="SUPFAM" id="SSF52317">
    <property type="entry name" value="Class I glutamine amidotransferase-like"/>
    <property type="match status" value="1"/>
</dbReference>
<dbReference type="GO" id="GO:0004181">
    <property type="term" value="F:metallocarboxypeptidase activity"/>
    <property type="evidence" value="ECO:0007669"/>
    <property type="project" value="InterPro"/>
</dbReference>
<name>A0A848FG72_9BURK</name>
<gene>
    <name evidence="10" type="ORF">HHL10_25675</name>
</gene>
<accession>A0A848FG72</accession>
<evidence type="ECO:0000256" key="4">
    <source>
        <dbReference type="ARBA" id="ARBA00022801"/>
    </source>
</evidence>
<keyword evidence="3" id="KW-0645">Protease</keyword>
<dbReference type="Pfam" id="PF00246">
    <property type="entry name" value="Peptidase_M14"/>
    <property type="match status" value="1"/>
</dbReference>
<evidence type="ECO:0000259" key="9">
    <source>
        <dbReference type="PROSITE" id="PS52035"/>
    </source>
</evidence>
<dbReference type="GO" id="GO:0006508">
    <property type="term" value="P:proteolysis"/>
    <property type="evidence" value="ECO:0007669"/>
    <property type="project" value="UniProtKB-KW"/>
</dbReference>
<evidence type="ECO:0000256" key="3">
    <source>
        <dbReference type="ARBA" id="ARBA00022670"/>
    </source>
</evidence>
<comment type="similarity">
    <text evidence="2 7">Belongs to the peptidase M14 family.</text>
</comment>
<dbReference type="SMART" id="SM00631">
    <property type="entry name" value="Zn_pept"/>
    <property type="match status" value="1"/>
</dbReference>
<dbReference type="AlphaFoldDB" id="A0A848FG72"/>
<organism evidence="10 11">
    <name type="scientific">Azohydromonas caseinilytica</name>
    <dbReference type="NCBI Taxonomy" id="2728836"/>
    <lineage>
        <taxon>Bacteria</taxon>
        <taxon>Pseudomonadati</taxon>
        <taxon>Pseudomonadota</taxon>
        <taxon>Betaproteobacteria</taxon>
        <taxon>Burkholderiales</taxon>
        <taxon>Sphaerotilaceae</taxon>
        <taxon>Azohydromonas</taxon>
    </lineage>
</organism>
<dbReference type="GO" id="GO:0008270">
    <property type="term" value="F:zinc ion binding"/>
    <property type="evidence" value="ECO:0007669"/>
    <property type="project" value="InterPro"/>
</dbReference>
<reference evidence="10 11" key="1">
    <citation type="submission" date="2020-04" db="EMBL/GenBank/DDBJ databases">
        <title>Azohydromonas sp. isolated from soil.</title>
        <authorList>
            <person name="Dahal R.H."/>
        </authorList>
    </citation>
    <scope>NUCLEOTIDE SEQUENCE [LARGE SCALE GENOMIC DNA]</scope>
    <source>
        <strain evidence="10 11">G-1-1-14</strain>
    </source>
</reference>
<keyword evidence="4" id="KW-0378">Hydrolase</keyword>
<keyword evidence="11" id="KW-1185">Reference proteome</keyword>
<dbReference type="PANTHER" id="PTHR11705">
    <property type="entry name" value="PROTEASE FAMILY M14 CARBOXYPEPTIDASE A,B"/>
    <property type="match status" value="1"/>
</dbReference>
<evidence type="ECO:0000256" key="6">
    <source>
        <dbReference type="ARBA" id="ARBA00023049"/>
    </source>
</evidence>
<sequence length="855" mass="91939">MLSLSVLVLSACGGGSGDSADAPPAQATAAAGERPAAATSCPPLQGTPVFQGRVPKPETVLGFALGSQEVSSEQAYQYMQAVDQASARVVTGEAARSAEGRPLNYAIVGREANVSAMGLQRVRDAVRKLRDPATSVAEAASLAASTPGILWVSANVHGNEESGTDAALRVLYELADREDCDAARILDNSIVVILPIQNPDGREADTRRNAYGFDMNRDWFARTQSETDGKLELLRQYPPLLFIDSHEMGQKKFFFPPNADPVYHEVPDRALSWINNLYGPAMAAEFNRLKIAFFTGATYDLYAAEYGDSVPTIGFHAAGMTFEKHNGDPIATRLREQYVAMWASLSAGAGERQRLLGEWRASQLEAQDQGQRGFLEPNAIQFDPKTPLYQEVPALQVRHYFFPDDPARQRELAQLVRRLQRMDVQVYRLTAPLQVPGYRPYGGSPDTAMLPAGTYWVPMAQRQKHWVQALLHEDPYIPTSYSYDVSGWSNPLLLNLPGGSSGAVLSPQASLVGAQAVPAWPAPAATPRIGLLELPGTAGFESAGSMRYVFEKVWKLPYTFLTPDKLQASLGRIDVLLVPDGSAKEALQTLGSRGQQALADWVKAGGRYVGYQRGAELAVGVGISTVVLKASGTATSGALVRVRLQNGSPLAAGVATTGSSVSRAWVMYDDDARMSPGLGVAVATFPPVGTPDFHASGLQTGLEELDGSAAIADETVGSGRSIVFSFDPNFRAWTEGTQRILWNALLGPNPALASAAAAAAPESARQGAVQGAQRAAQALPELDKPIRIVVRAADADATRALLQRYGTEFQESRRGERVVFLIANREELSGEEHPFAQDLAAELRRLVTPLSVRMP</sequence>
<keyword evidence="5" id="KW-0862">Zinc</keyword>
<comment type="caution">
    <text evidence="7">Lacks conserved residue(s) required for the propagation of feature annotation.</text>
</comment>
<evidence type="ECO:0000256" key="2">
    <source>
        <dbReference type="ARBA" id="ARBA00005988"/>
    </source>
</evidence>
<dbReference type="EMBL" id="JABBFW010000031">
    <property type="protein sequence ID" value="NML18364.1"/>
    <property type="molecule type" value="Genomic_DNA"/>
</dbReference>
<dbReference type="Gene3D" id="3.40.630.10">
    <property type="entry name" value="Zn peptidases"/>
    <property type="match status" value="1"/>
</dbReference>
<dbReference type="PROSITE" id="PS52035">
    <property type="entry name" value="PEPTIDASE_M14"/>
    <property type="match status" value="1"/>
</dbReference>
<evidence type="ECO:0000256" key="8">
    <source>
        <dbReference type="SAM" id="MobiDB-lite"/>
    </source>
</evidence>
<evidence type="ECO:0000256" key="7">
    <source>
        <dbReference type="PROSITE-ProRule" id="PRU01379"/>
    </source>
</evidence>
<dbReference type="InterPro" id="IPR000834">
    <property type="entry name" value="Peptidase_M14"/>
</dbReference>
<proteinExistence type="inferred from homology"/>
<comment type="caution">
    <text evidence="10">The sequence shown here is derived from an EMBL/GenBank/DDBJ whole genome shotgun (WGS) entry which is preliminary data.</text>
</comment>
<dbReference type="Proteomes" id="UP000574067">
    <property type="component" value="Unassembled WGS sequence"/>
</dbReference>
<evidence type="ECO:0000256" key="5">
    <source>
        <dbReference type="ARBA" id="ARBA00022833"/>
    </source>
</evidence>